<feature type="compositionally biased region" description="Basic and acidic residues" evidence="1">
    <location>
        <begin position="61"/>
        <end position="70"/>
    </location>
</feature>
<feature type="region of interest" description="Disordered" evidence="1">
    <location>
        <begin position="1"/>
        <end position="76"/>
    </location>
</feature>
<protein>
    <submittedName>
        <fullName evidence="4">Ovule protein</fullName>
    </submittedName>
</protein>
<sequence>MVDLTKPPEAETINPVLASEGRKIHTGSESTFFNHSESELEPISSDEMEQFSGSETVDSSKSLKIERMDAESAFSN</sequence>
<dbReference type="AlphaFoldDB" id="A0A183D9X5"/>
<accession>A0A183D9X5</accession>
<reference evidence="2 3" key="2">
    <citation type="submission" date="2018-11" db="EMBL/GenBank/DDBJ databases">
        <authorList>
            <consortium name="Pathogen Informatics"/>
        </authorList>
    </citation>
    <scope>NUCLEOTIDE SEQUENCE [LARGE SCALE GENOMIC DNA]</scope>
</reference>
<evidence type="ECO:0000256" key="1">
    <source>
        <dbReference type="SAM" id="MobiDB-lite"/>
    </source>
</evidence>
<feature type="compositionally biased region" description="Polar residues" evidence="1">
    <location>
        <begin position="51"/>
        <end position="60"/>
    </location>
</feature>
<evidence type="ECO:0000313" key="4">
    <source>
        <dbReference type="WBParaSite" id="GPUH_0000552301-mRNA-1"/>
    </source>
</evidence>
<name>A0A183D9X5_9BILA</name>
<keyword evidence="3" id="KW-1185">Reference proteome</keyword>
<evidence type="ECO:0000313" key="3">
    <source>
        <dbReference type="Proteomes" id="UP000271098"/>
    </source>
</evidence>
<proteinExistence type="predicted"/>
<dbReference type="Proteomes" id="UP000271098">
    <property type="component" value="Unassembled WGS sequence"/>
</dbReference>
<evidence type="ECO:0000313" key="2">
    <source>
        <dbReference type="EMBL" id="VDK51114.1"/>
    </source>
</evidence>
<gene>
    <name evidence="2" type="ORF">GPUH_LOCUS5515</name>
</gene>
<dbReference type="WBParaSite" id="GPUH_0000552301-mRNA-1">
    <property type="protein sequence ID" value="GPUH_0000552301-mRNA-1"/>
    <property type="gene ID" value="GPUH_0000552301"/>
</dbReference>
<reference evidence="4" key="1">
    <citation type="submission" date="2016-06" db="UniProtKB">
        <authorList>
            <consortium name="WormBaseParasite"/>
        </authorList>
    </citation>
    <scope>IDENTIFICATION</scope>
</reference>
<dbReference type="EMBL" id="UYRT01011815">
    <property type="protein sequence ID" value="VDK51114.1"/>
    <property type="molecule type" value="Genomic_DNA"/>
</dbReference>
<organism evidence="4">
    <name type="scientific">Gongylonema pulchrum</name>
    <dbReference type="NCBI Taxonomy" id="637853"/>
    <lineage>
        <taxon>Eukaryota</taxon>
        <taxon>Metazoa</taxon>
        <taxon>Ecdysozoa</taxon>
        <taxon>Nematoda</taxon>
        <taxon>Chromadorea</taxon>
        <taxon>Rhabditida</taxon>
        <taxon>Spirurina</taxon>
        <taxon>Spiruromorpha</taxon>
        <taxon>Spiruroidea</taxon>
        <taxon>Gongylonematidae</taxon>
        <taxon>Gongylonema</taxon>
    </lineage>
</organism>